<protein>
    <submittedName>
        <fullName evidence="1">Uncharacterized protein</fullName>
    </submittedName>
</protein>
<organism evidence="1">
    <name type="scientific">Lepeophtheirus salmonis</name>
    <name type="common">Salmon louse</name>
    <name type="synonym">Caligus salmonis</name>
    <dbReference type="NCBI Taxonomy" id="72036"/>
    <lineage>
        <taxon>Eukaryota</taxon>
        <taxon>Metazoa</taxon>
        <taxon>Ecdysozoa</taxon>
        <taxon>Arthropoda</taxon>
        <taxon>Crustacea</taxon>
        <taxon>Multicrustacea</taxon>
        <taxon>Hexanauplia</taxon>
        <taxon>Copepoda</taxon>
        <taxon>Siphonostomatoida</taxon>
        <taxon>Caligidae</taxon>
        <taxon>Lepeophtheirus</taxon>
    </lineage>
</organism>
<reference evidence="1" key="1">
    <citation type="submission" date="2014-05" db="EMBL/GenBank/DDBJ databases">
        <authorList>
            <person name="Chronopoulou M."/>
        </authorList>
    </citation>
    <scope>NUCLEOTIDE SEQUENCE</scope>
    <source>
        <tissue evidence="1">Whole organism</tissue>
    </source>
</reference>
<dbReference type="AlphaFoldDB" id="A0A0K2UNZ1"/>
<proteinExistence type="predicted"/>
<evidence type="ECO:0000313" key="1">
    <source>
        <dbReference type="EMBL" id="CDW39790.1"/>
    </source>
</evidence>
<name>A0A0K2UNZ1_LEPSM</name>
<sequence>MTDTRKPAFTYIRSQYSITYDKYSY</sequence>
<accession>A0A0K2UNZ1</accession>
<dbReference type="EMBL" id="HACA01022429">
    <property type="protein sequence ID" value="CDW39790.1"/>
    <property type="molecule type" value="Transcribed_RNA"/>
</dbReference>